<comment type="caution">
    <text evidence="1">The sequence shown here is derived from an EMBL/GenBank/DDBJ whole genome shotgun (WGS) entry which is preliminary data.</text>
</comment>
<gene>
    <name evidence="1" type="ORF">FCC1311_031272</name>
</gene>
<dbReference type="PANTHER" id="PTHR22599">
    <property type="entry name" value="MPS ONE BINDER KINASE ACTIVATOR-LIKE MOB"/>
    <property type="match status" value="1"/>
</dbReference>
<dbReference type="AlphaFoldDB" id="A0A2R5GGD2"/>
<reference evidence="1 2" key="1">
    <citation type="submission" date="2017-12" db="EMBL/GenBank/DDBJ databases">
        <title>Sequencing, de novo assembly and annotation of complete genome of a new Thraustochytrid species, strain FCC1311.</title>
        <authorList>
            <person name="Sedici K."/>
            <person name="Godart F."/>
            <person name="Aiese Cigliano R."/>
            <person name="Sanseverino W."/>
            <person name="Barakat M."/>
            <person name="Ortet P."/>
            <person name="Marechal E."/>
            <person name="Cagnac O."/>
            <person name="Amato A."/>
        </authorList>
    </citation>
    <scope>NUCLEOTIDE SEQUENCE [LARGE SCALE GENOMIC DNA]</scope>
</reference>
<keyword evidence="2" id="KW-1185">Reference proteome</keyword>
<dbReference type="InParanoid" id="A0A2R5GGD2"/>
<dbReference type="SUPFAM" id="SSF101152">
    <property type="entry name" value="Mob1/phocein"/>
    <property type="match status" value="1"/>
</dbReference>
<evidence type="ECO:0000313" key="1">
    <source>
        <dbReference type="EMBL" id="GBG26904.1"/>
    </source>
</evidence>
<name>A0A2R5GGD2_9STRA</name>
<organism evidence="1 2">
    <name type="scientific">Hondaea fermentalgiana</name>
    <dbReference type="NCBI Taxonomy" id="2315210"/>
    <lineage>
        <taxon>Eukaryota</taxon>
        <taxon>Sar</taxon>
        <taxon>Stramenopiles</taxon>
        <taxon>Bigyra</taxon>
        <taxon>Labyrinthulomycetes</taxon>
        <taxon>Thraustochytrida</taxon>
        <taxon>Thraustochytriidae</taxon>
        <taxon>Hondaea</taxon>
    </lineage>
</organism>
<dbReference type="GO" id="GO:0016301">
    <property type="term" value="F:kinase activity"/>
    <property type="evidence" value="ECO:0007669"/>
    <property type="project" value="UniProtKB-KW"/>
</dbReference>
<keyword evidence="1" id="KW-0808">Transferase</keyword>
<dbReference type="InterPro" id="IPR036703">
    <property type="entry name" value="MOB_kinase_act_sf"/>
</dbReference>
<dbReference type="InterPro" id="IPR005301">
    <property type="entry name" value="MOB_kinase_act_fam"/>
</dbReference>
<dbReference type="Gene3D" id="1.20.140.30">
    <property type="entry name" value="MOB kinase activator"/>
    <property type="match status" value="1"/>
</dbReference>
<protein>
    <submittedName>
        <fullName evidence="1">MOB kinase activator 1A</fullName>
    </submittedName>
</protein>
<dbReference type="Proteomes" id="UP000241890">
    <property type="component" value="Unassembled WGS sequence"/>
</dbReference>
<dbReference type="SMART" id="SM01388">
    <property type="entry name" value="Mob1_phocein"/>
    <property type="match status" value="1"/>
</dbReference>
<proteinExistence type="predicted"/>
<accession>A0A2R5GGD2</accession>
<dbReference type="EMBL" id="BEYU01000025">
    <property type="protein sequence ID" value="GBG26904.1"/>
    <property type="molecule type" value="Genomic_DNA"/>
</dbReference>
<evidence type="ECO:0000313" key="2">
    <source>
        <dbReference type="Proteomes" id="UP000241890"/>
    </source>
</evidence>
<dbReference type="OrthoDB" id="8170117at2759"/>
<dbReference type="Pfam" id="PF03637">
    <property type="entry name" value="Mob1_phocein"/>
    <property type="match status" value="1"/>
</dbReference>
<sequence length="222" mass="25670">MPKFRAMLDKGEKSMYKSLKLHGSAKRESLSALTKKTLGSGNMRKAVELPADEPDVNEWLAANTVDFFNEISLLYGLVWDDAQRFTKPGEGFPPGFEYRWGGGPGQKPIRVSSVEYVDYVLTWVEDQLDNEDIFVVNAEVEFPEDFKSYIDDIFKRLFRVFAIMYHQHFDVFEEMEAVEHLNTCFKHFMYFSFHFDLIDEKEFGALEGPVQNLKAEYDASAP</sequence>
<keyword evidence="1" id="KW-0418">Kinase</keyword>